<feature type="compositionally biased region" description="Low complexity" evidence="1">
    <location>
        <begin position="327"/>
        <end position="352"/>
    </location>
</feature>
<feature type="region of interest" description="Disordered" evidence="1">
    <location>
        <begin position="312"/>
        <end position="438"/>
    </location>
</feature>
<feature type="region of interest" description="Disordered" evidence="1">
    <location>
        <begin position="117"/>
        <end position="139"/>
    </location>
</feature>
<evidence type="ECO:0000313" key="3">
    <source>
        <dbReference type="EMBL" id="KAJ4411857.1"/>
    </source>
</evidence>
<feature type="compositionally biased region" description="Polar residues" evidence="1">
    <location>
        <begin position="508"/>
        <end position="534"/>
    </location>
</feature>
<evidence type="ECO:0000256" key="1">
    <source>
        <dbReference type="SAM" id="MobiDB-lite"/>
    </source>
</evidence>
<evidence type="ECO:0000256" key="2">
    <source>
        <dbReference type="SAM" id="Phobius"/>
    </source>
</evidence>
<feature type="region of interest" description="Disordered" evidence="1">
    <location>
        <begin position="617"/>
        <end position="652"/>
    </location>
</feature>
<gene>
    <name evidence="3" type="ORF">N0V91_000994</name>
</gene>
<dbReference type="OrthoDB" id="3936275at2759"/>
<keyword evidence="2" id="KW-0812">Transmembrane</keyword>
<feature type="region of interest" description="Disordered" evidence="1">
    <location>
        <begin position="468"/>
        <end position="561"/>
    </location>
</feature>
<sequence length="652" mass="68058">MYSLPGPYSGHVDFDTSSNADSSCFHCNNQFIGRRTTSTDTANRRKSSSISTTATAATATARIVISSRTVSCRTSTYDTSSSIYGISDTVNVPSQVAAAPDLPPARIAPTSSDIIETAVTGSPSSSPPAPVASSSSAPATTAPIAQPVVTESTEATSPTSFAAVPDILASSATSQAVSQATSIAALLSQTSSVAGGKPTFGPVGIIAPEQGAHSPGNGHTGDGEHSSSSSSSSHTSSEPNVGGIVGGVLGGLTGLALLGLLVFFLLRRRKSRKSWSEKSPVTSSFEQSTSFVSKIKSIPARFGGVVARLRNEKTGPLDNPYQRHQPRSSVGSVHSTTSSGRGRSVSEGQGQSAVGDGFVRRMSSRKSERNVLRKKNSSVSSQSPFIGIAEEPTRNNIGNPFADPTPDPPRNLRISNPDTMDEPARGPSPPQPTATPRTVRDPFASLIDQIDGAPDWLRDSQMTALTATTAPTHRRTQSSASALNSHPASSVYSRDPFADPSPIPPVPNQASFSQPKPPLSTYTAFPTARESNYTFFGEPGPSRPGTMFTPGLPSNPGASRPPTNYFNAPITPAPLTGGPLTSTSRLDRQSDPFDLDRPEVLSFKGIMNQMRDSIARTATVRSRRTSSVGGWFGRDASPAPPAPPLNGASARR</sequence>
<proteinExistence type="predicted"/>
<dbReference type="AlphaFoldDB" id="A0A9W9DBB9"/>
<comment type="caution">
    <text evidence="3">The sequence shown here is derived from an EMBL/GenBank/DDBJ whole genome shotgun (WGS) entry which is preliminary data.</text>
</comment>
<feature type="compositionally biased region" description="Low complexity" evidence="1">
    <location>
        <begin position="617"/>
        <end position="628"/>
    </location>
</feature>
<keyword evidence="2" id="KW-1133">Transmembrane helix</keyword>
<feature type="compositionally biased region" description="Low complexity" evidence="1">
    <location>
        <begin position="226"/>
        <end position="237"/>
    </location>
</feature>
<keyword evidence="2" id="KW-0472">Membrane</keyword>
<dbReference type="EMBL" id="JAPEVA010000004">
    <property type="protein sequence ID" value="KAJ4411857.1"/>
    <property type="molecule type" value="Genomic_DNA"/>
</dbReference>
<feature type="transmembrane region" description="Helical" evidence="2">
    <location>
        <begin position="241"/>
        <end position="266"/>
    </location>
</feature>
<evidence type="ECO:0000313" key="4">
    <source>
        <dbReference type="Proteomes" id="UP001140510"/>
    </source>
</evidence>
<feature type="compositionally biased region" description="Polar residues" evidence="1">
    <location>
        <begin position="468"/>
        <end position="492"/>
    </location>
</feature>
<dbReference type="Proteomes" id="UP001140510">
    <property type="component" value="Unassembled WGS sequence"/>
</dbReference>
<accession>A0A9W9DBB9</accession>
<name>A0A9W9DBB9_9PLEO</name>
<feature type="region of interest" description="Disordered" evidence="1">
    <location>
        <begin position="199"/>
        <end position="239"/>
    </location>
</feature>
<protein>
    <submittedName>
        <fullName evidence="3">Uncharacterized protein</fullName>
    </submittedName>
</protein>
<reference evidence="3" key="1">
    <citation type="submission" date="2022-10" db="EMBL/GenBank/DDBJ databases">
        <title>Tapping the CABI collections for fungal endophytes: first genome assemblies for Collariella, Neodidymelliopsis, Ascochyta clinopodiicola, Didymella pomorum, Didymosphaeria variabile, Neocosmospora piperis and Neocucurbitaria cava.</title>
        <authorList>
            <person name="Hill R."/>
        </authorList>
    </citation>
    <scope>NUCLEOTIDE SEQUENCE</scope>
    <source>
        <strain evidence="3">IMI 355091</strain>
    </source>
</reference>
<organism evidence="3 4">
    <name type="scientific">Didymella pomorum</name>
    <dbReference type="NCBI Taxonomy" id="749634"/>
    <lineage>
        <taxon>Eukaryota</taxon>
        <taxon>Fungi</taxon>
        <taxon>Dikarya</taxon>
        <taxon>Ascomycota</taxon>
        <taxon>Pezizomycotina</taxon>
        <taxon>Dothideomycetes</taxon>
        <taxon>Pleosporomycetidae</taxon>
        <taxon>Pleosporales</taxon>
        <taxon>Pleosporineae</taxon>
        <taxon>Didymellaceae</taxon>
        <taxon>Didymella</taxon>
    </lineage>
</organism>
<keyword evidence="4" id="KW-1185">Reference proteome</keyword>